<comment type="caution">
    <text evidence="1">The sequence shown here is derived from an EMBL/GenBank/DDBJ whole genome shotgun (WGS) entry which is preliminary data.</text>
</comment>
<proteinExistence type="predicted"/>
<evidence type="ECO:0000313" key="2">
    <source>
        <dbReference type="Proteomes" id="UP000316628"/>
    </source>
</evidence>
<dbReference type="Proteomes" id="UP000316628">
    <property type="component" value="Unassembled WGS sequence"/>
</dbReference>
<dbReference type="AlphaFoldDB" id="A0A543JBV5"/>
<organism evidence="1 2">
    <name type="scientific">Saccharothrix saharensis</name>
    <dbReference type="NCBI Taxonomy" id="571190"/>
    <lineage>
        <taxon>Bacteria</taxon>
        <taxon>Bacillati</taxon>
        <taxon>Actinomycetota</taxon>
        <taxon>Actinomycetes</taxon>
        <taxon>Pseudonocardiales</taxon>
        <taxon>Pseudonocardiaceae</taxon>
        <taxon>Saccharothrix</taxon>
    </lineage>
</organism>
<keyword evidence="2" id="KW-1185">Reference proteome</keyword>
<accession>A0A543JBV5</accession>
<reference evidence="1 2" key="1">
    <citation type="submission" date="2019-06" db="EMBL/GenBank/DDBJ databases">
        <title>Sequencing the genomes of 1000 actinobacteria strains.</title>
        <authorList>
            <person name="Klenk H.-P."/>
        </authorList>
    </citation>
    <scope>NUCLEOTIDE SEQUENCE [LARGE SCALE GENOMIC DNA]</scope>
    <source>
        <strain evidence="1 2">DSM 45456</strain>
    </source>
</reference>
<name>A0A543JBV5_9PSEU</name>
<protein>
    <submittedName>
        <fullName evidence="1">Uncharacterized protein</fullName>
    </submittedName>
</protein>
<gene>
    <name evidence="1" type="ORF">FHX81_2673</name>
</gene>
<dbReference type="RefSeq" id="WP_211363479.1">
    <property type="nucleotide sequence ID" value="NZ_VFPP01000001.1"/>
</dbReference>
<sequence length="166" mass="17976">MPTRPLLFLDVDGPLIPFGGVGHPTHGPVPATGNPLLTRVDPDHGRRPAALPCDLVRATTWPEDANESVAPLLGLPPLPVVPWPEEDTDFTVLDEWLRQGRRPACRGATRVLRRGPRPGDPCFSSCRRGPTMSAGAGVVRSGVFECDRNEMAVRAQRTGHLGRPED</sequence>
<evidence type="ECO:0000313" key="1">
    <source>
        <dbReference type="EMBL" id="TQM80345.1"/>
    </source>
</evidence>
<dbReference type="EMBL" id="VFPP01000001">
    <property type="protein sequence ID" value="TQM80345.1"/>
    <property type="molecule type" value="Genomic_DNA"/>
</dbReference>